<feature type="repeat" description="TPR" evidence="1">
    <location>
        <begin position="368"/>
        <end position="401"/>
    </location>
</feature>
<dbReference type="InterPro" id="IPR011990">
    <property type="entry name" value="TPR-like_helical_dom_sf"/>
</dbReference>
<dbReference type="SUPFAM" id="SSF53474">
    <property type="entry name" value="alpha/beta-Hydrolases"/>
    <property type="match status" value="1"/>
</dbReference>
<dbReference type="Proteomes" id="UP000528457">
    <property type="component" value="Unassembled WGS sequence"/>
</dbReference>
<dbReference type="InterPro" id="IPR029058">
    <property type="entry name" value="AB_hydrolase_fold"/>
</dbReference>
<dbReference type="Gene3D" id="1.25.40.10">
    <property type="entry name" value="Tetratricopeptide repeat domain"/>
    <property type="match status" value="1"/>
</dbReference>
<evidence type="ECO:0000313" key="4">
    <source>
        <dbReference type="Proteomes" id="UP000528457"/>
    </source>
</evidence>
<dbReference type="SUPFAM" id="SSF48452">
    <property type="entry name" value="TPR-like"/>
    <property type="match status" value="1"/>
</dbReference>
<evidence type="ECO:0000313" key="3">
    <source>
        <dbReference type="EMBL" id="MBB6523866.1"/>
    </source>
</evidence>
<dbReference type="AlphaFoldDB" id="A0A7X0JYY5"/>
<dbReference type="PANTHER" id="PTHR48098:SF6">
    <property type="entry name" value="FERRI-BACILLIBACTIN ESTERASE BESA"/>
    <property type="match status" value="1"/>
</dbReference>
<feature type="signal peptide" evidence="2">
    <location>
        <begin position="1"/>
        <end position="25"/>
    </location>
</feature>
<name>A0A7X0JYY5_9GAMM</name>
<dbReference type="GO" id="GO:0016787">
    <property type="term" value="F:hydrolase activity"/>
    <property type="evidence" value="ECO:0007669"/>
    <property type="project" value="UniProtKB-KW"/>
</dbReference>
<reference evidence="3 4" key="1">
    <citation type="submission" date="2020-08" db="EMBL/GenBank/DDBJ databases">
        <title>Genomic Encyclopedia of Type Strains, Phase IV (KMG-IV): sequencing the most valuable type-strain genomes for metagenomic binning, comparative biology and taxonomic classification.</title>
        <authorList>
            <person name="Goeker M."/>
        </authorList>
    </citation>
    <scope>NUCLEOTIDE SEQUENCE [LARGE SCALE GENOMIC DNA]</scope>
    <source>
        <strain evidence="3 4">DSM 22368</strain>
    </source>
</reference>
<sequence>MYFRNTCFRLFLILIFSCFFQPAIAAAPTFEKLKDKSDIQHIKINDEISLDIYSPQGPKSKTFPVLYVMDGQRYFYHALAYQKALRDGADISPEYIVVGINTSNVRNGRRDFFHNRAGSTIDLIRSTIVPYIDRSYPSSESRAYFGWQFAAILGLELFNSDPLLFEAYFLASGQHYSQDQLIKLEKHLKESQAVKHHFYLSLGKTEEHTLQGHRSMVEIFNRYKSKGIQWKFSYFDRFSIRYDHHTTPLESLTHGLEWYFSDYPDLTFYSVEDIEKFGGAAAVKAYYANRAQRYSVSNEVGKQAKFSMFRHAAQENNYRLFSSLEKEMGPFEATGWYGLFAQFFHKNKQYQRAAKLYKSGLTDRPEDHRYWAGLAETYESQKQFEEALKYYRGALRRIPSDHASYKKYQQAIVRLEKLSN</sequence>
<dbReference type="SMART" id="SM00028">
    <property type="entry name" value="TPR"/>
    <property type="match status" value="2"/>
</dbReference>
<keyword evidence="3" id="KW-0378">Hydrolase</keyword>
<evidence type="ECO:0000256" key="2">
    <source>
        <dbReference type="SAM" id="SignalP"/>
    </source>
</evidence>
<dbReference type="EMBL" id="JACHHT010000005">
    <property type="protein sequence ID" value="MBB6523866.1"/>
    <property type="molecule type" value="Genomic_DNA"/>
</dbReference>
<feature type="chain" id="PRO_5030753830" evidence="2">
    <location>
        <begin position="26"/>
        <end position="420"/>
    </location>
</feature>
<evidence type="ECO:0000256" key="1">
    <source>
        <dbReference type="PROSITE-ProRule" id="PRU00339"/>
    </source>
</evidence>
<dbReference type="InParanoid" id="A0A7X0JYY5"/>
<dbReference type="PANTHER" id="PTHR48098">
    <property type="entry name" value="ENTEROCHELIN ESTERASE-RELATED"/>
    <property type="match status" value="1"/>
</dbReference>
<proteinExistence type="predicted"/>
<keyword evidence="4" id="KW-1185">Reference proteome</keyword>
<protein>
    <submittedName>
        <fullName evidence="3">Putative alpha/beta superfamily hydrolase</fullName>
    </submittedName>
</protein>
<organism evidence="3 4">
    <name type="scientific">Pseudoteredinibacter isoporae</name>
    <dbReference type="NCBI Taxonomy" id="570281"/>
    <lineage>
        <taxon>Bacteria</taxon>
        <taxon>Pseudomonadati</taxon>
        <taxon>Pseudomonadota</taxon>
        <taxon>Gammaproteobacteria</taxon>
        <taxon>Cellvibrionales</taxon>
        <taxon>Cellvibrionaceae</taxon>
        <taxon>Pseudoteredinibacter</taxon>
    </lineage>
</organism>
<dbReference type="RefSeq" id="WP_166843598.1">
    <property type="nucleotide sequence ID" value="NZ_JAAONY010000005.1"/>
</dbReference>
<comment type="caution">
    <text evidence="3">The sequence shown here is derived from an EMBL/GenBank/DDBJ whole genome shotgun (WGS) entry which is preliminary data.</text>
</comment>
<dbReference type="Gene3D" id="3.40.50.1820">
    <property type="entry name" value="alpha/beta hydrolase"/>
    <property type="match status" value="1"/>
</dbReference>
<dbReference type="Pfam" id="PF00756">
    <property type="entry name" value="Esterase"/>
    <property type="match status" value="1"/>
</dbReference>
<keyword evidence="1" id="KW-0802">TPR repeat</keyword>
<dbReference type="InterPro" id="IPR000801">
    <property type="entry name" value="Esterase-like"/>
</dbReference>
<dbReference type="InterPro" id="IPR050583">
    <property type="entry name" value="Mycobacterial_A85_antigen"/>
</dbReference>
<dbReference type="Pfam" id="PF13432">
    <property type="entry name" value="TPR_16"/>
    <property type="match status" value="1"/>
</dbReference>
<gene>
    <name evidence="3" type="ORF">HNR48_004181</name>
</gene>
<dbReference type="PROSITE" id="PS50005">
    <property type="entry name" value="TPR"/>
    <property type="match status" value="1"/>
</dbReference>
<dbReference type="InterPro" id="IPR019734">
    <property type="entry name" value="TPR_rpt"/>
</dbReference>
<accession>A0A7X0JYY5</accession>
<keyword evidence="2" id="KW-0732">Signal</keyword>